<feature type="region of interest" description="Disordered" evidence="1">
    <location>
        <begin position="707"/>
        <end position="750"/>
    </location>
</feature>
<evidence type="ECO:0000256" key="1">
    <source>
        <dbReference type="SAM" id="MobiDB-lite"/>
    </source>
</evidence>
<evidence type="ECO:0000313" key="2">
    <source>
        <dbReference type="EMBL" id="CAB3410697.1"/>
    </source>
</evidence>
<dbReference type="AlphaFoldDB" id="A0A8S1FDQ4"/>
<dbReference type="EMBL" id="CADEPM010000011">
    <property type="protein sequence ID" value="CAB3410697.1"/>
    <property type="molecule type" value="Genomic_DNA"/>
</dbReference>
<gene>
    <name evidence="2" type="ORF">CBOVIS_LOCUS12179</name>
</gene>
<name>A0A8S1FDQ4_9PELO</name>
<proteinExistence type="predicted"/>
<dbReference type="OrthoDB" id="5808382at2759"/>
<feature type="region of interest" description="Disordered" evidence="1">
    <location>
        <begin position="508"/>
        <end position="560"/>
    </location>
</feature>
<organism evidence="2 3">
    <name type="scientific">Caenorhabditis bovis</name>
    <dbReference type="NCBI Taxonomy" id="2654633"/>
    <lineage>
        <taxon>Eukaryota</taxon>
        <taxon>Metazoa</taxon>
        <taxon>Ecdysozoa</taxon>
        <taxon>Nematoda</taxon>
        <taxon>Chromadorea</taxon>
        <taxon>Rhabditida</taxon>
        <taxon>Rhabditina</taxon>
        <taxon>Rhabditomorpha</taxon>
        <taxon>Rhabditoidea</taxon>
        <taxon>Rhabditidae</taxon>
        <taxon>Peloderinae</taxon>
        <taxon>Caenorhabditis</taxon>
    </lineage>
</organism>
<dbReference type="Proteomes" id="UP000494206">
    <property type="component" value="Unassembled WGS sequence"/>
</dbReference>
<feature type="compositionally biased region" description="Polar residues" evidence="1">
    <location>
        <begin position="521"/>
        <end position="532"/>
    </location>
</feature>
<feature type="compositionally biased region" description="Acidic residues" evidence="1">
    <location>
        <begin position="651"/>
        <end position="675"/>
    </location>
</feature>
<reference evidence="2 3" key="1">
    <citation type="submission" date="2020-04" db="EMBL/GenBank/DDBJ databases">
        <authorList>
            <person name="Laetsch R D."/>
            <person name="Stevens L."/>
            <person name="Kumar S."/>
            <person name="Blaxter L. M."/>
        </authorList>
    </citation>
    <scope>NUCLEOTIDE SEQUENCE [LARGE SCALE GENOMIC DNA]</scope>
</reference>
<accession>A0A8S1FDQ4</accession>
<feature type="region of interest" description="Disordered" evidence="1">
    <location>
        <begin position="645"/>
        <end position="677"/>
    </location>
</feature>
<protein>
    <submittedName>
        <fullName evidence="2">Uncharacterized protein</fullName>
    </submittedName>
</protein>
<sequence>MAEVNAEKDELMQEQHMNIDHWMDEQPVEEVVIGQDGTDEYVLGDHGEHMLDENLGMEYDDGYPSLLPIRDGIPVLSLNLPDLLSKTITFTTGMKMTLCFNKRCQRQVTFNGYLYTIDGYVHETSWNLWKCVNPMCPGAVRTTGNWQELRVHSEHDPQCLPDSTQIRLRISIYDLRLMAEFTELPLEELYQGCGNRLKSEDPQVAAIFPSFEAIKLTLEDHRYNKIYRKRFEMQTLKDKQKKLHMTPDEVVYAESTAGMIKFRRTKPFPPSICYLCGEAMQSNSLPSQDQLIGHLLFSHGKQLIIERFVFKEVNLFEQYMRELNVYSRHRMKRMGLADENMYFLCSCDDRLGKTGNGRAGKNQDQNTHCTAFIRVFDWRLIVKRETEKVVVDYCLEHPCHDALYGAEDCLEFFTPEAFVRESEDRKLRTQKFLDETSLQRLKRPIELRSVNPTTRLKSSFGSRSMAPPIAAQIAGGNTQPYVDSFYSNEDPNIEARKKYRTSIREIIVGNKKNEDSDDSSQPTPSTVRNESTPPLSMSPTKQPPPPAPQSRLPLTNTAKDRERVTIRTNFKEIYTFNAVTKIEDACIRIVQRLQNCRSNRVALGYKDKIKSILNKALSDPALADDAPIGDHENSWVLAKNVRGRPRKIAQSDDDDDDDDGVKDGDEQLELEEDDAGTSVDYLMPEQNIPQVAEELVVKSEMLVEDRGEFHHEAKTRSRKRAASEAAGNQKRKRETSDVEPTQFVGESRSGRVRKLPAKFIE</sequence>
<keyword evidence="3" id="KW-1185">Reference proteome</keyword>
<evidence type="ECO:0000313" key="3">
    <source>
        <dbReference type="Proteomes" id="UP000494206"/>
    </source>
</evidence>
<comment type="caution">
    <text evidence="2">The sequence shown here is derived from an EMBL/GenBank/DDBJ whole genome shotgun (WGS) entry which is preliminary data.</text>
</comment>